<keyword evidence="2" id="KW-0812">Transmembrane</keyword>
<evidence type="ECO:0008006" key="5">
    <source>
        <dbReference type="Google" id="ProtNLM"/>
    </source>
</evidence>
<feature type="transmembrane region" description="Helical" evidence="2">
    <location>
        <begin position="44"/>
        <end position="65"/>
    </location>
</feature>
<evidence type="ECO:0000313" key="3">
    <source>
        <dbReference type="EMBL" id="KAL3667726.1"/>
    </source>
</evidence>
<gene>
    <name evidence="3" type="ORF">V7S43_007279</name>
</gene>
<protein>
    <recommendedName>
        <fullName evidence="5">Cadmium resistance transporter</fullName>
    </recommendedName>
</protein>
<keyword evidence="2" id="KW-0472">Membrane</keyword>
<feature type="transmembrane region" description="Helical" evidence="2">
    <location>
        <begin position="258"/>
        <end position="275"/>
    </location>
</feature>
<name>A0ABD3FN29_9STRA</name>
<sequence length="322" mass="35007">MGIWGLIASAIVMFASTNIDVAIVLVVCFANAAEGEDGLKSRHVWIGQFIGFSILVVISLVGAIAGSFLPPHYSGLLGFVPLCMGLIKMKEWCKKDEEIIDDSLDCENDYRLHSTEPGALTALENTGDMGRVSCQASVRGVNEPQRRESRDFRLEAGMNTMSDRILEGKISNCEPSCEDGSTDDTSDVEEGSQSSGFAVQEEESQDSTSFVESTRPKTWWSAISSFHSLKMTAVTLSNGGDNVVVYISGLATYNAGEILLTLAIFYLLLVVWLYVTNAFVSIHVMSNFIKKYGIYIIPIALVSLGVYILWSTGVLCLVSSSC</sequence>
<evidence type="ECO:0000256" key="1">
    <source>
        <dbReference type="SAM" id="MobiDB-lite"/>
    </source>
</evidence>
<proteinExistence type="predicted"/>
<keyword evidence="2" id="KW-1133">Transmembrane helix</keyword>
<dbReference type="EMBL" id="JBIMZQ010000013">
    <property type="protein sequence ID" value="KAL3667726.1"/>
    <property type="molecule type" value="Genomic_DNA"/>
</dbReference>
<feature type="transmembrane region" description="Helical" evidence="2">
    <location>
        <begin position="6"/>
        <end position="32"/>
    </location>
</feature>
<evidence type="ECO:0000313" key="4">
    <source>
        <dbReference type="Proteomes" id="UP001632037"/>
    </source>
</evidence>
<feature type="compositionally biased region" description="Acidic residues" evidence="1">
    <location>
        <begin position="176"/>
        <end position="190"/>
    </location>
</feature>
<comment type="caution">
    <text evidence="3">The sequence shown here is derived from an EMBL/GenBank/DDBJ whole genome shotgun (WGS) entry which is preliminary data.</text>
</comment>
<organism evidence="3 4">
    <name type="scientific">Phytophthora oleae</name>
    <dbReference type="NCBI Taxonomy" id="2107226"/>
    <lineage>
        <taxon>Eukaryota</taxon>
        <taxon>Sar</taxon>
        <taxon>Stramenopiles</taxon>
        <taxon>Oomycota</taxon>
        <taxon>Peronosporomycetes</taxon>
        <taxon>Peronosporales</taxon>
        <taxon>Peronosporaceae</taxon>
        <taxon>Phytophthora</taxon>
    </lineage>
</organism>
<dbReference type="Proteomes" id="UP001632037">
    <property type="component" value="Unassembled WGS sequence"/>
</dbReference>
<dbReference type="InterPro" id="IPR004676">
    <property type="entry name" value="Cd-R_transporter"/>
</dbReference>
<feature type="region of interest" description="Disordered" evidence="1">
    <location>
        <begin position="171"/>
        <end position="212"/>
    </location>
</feature>
<reference evidence="3 4" key="1">
    <citation type="submission" date="2024-09" db="EMBL/GenBank/DDBJ databases">
        <title>Genome sequencing and assembly of Phytophthora oleae, isolate VK10A, causative agent of rot of olive drupes.</title>
        <authorList>
            <person name="Conti Taguali S."/>
            <person name="Riolo M."/>
            <person name="La Spada F."/>
            <person name="Cacciola S.O."/>
            <person name="Dionisio G."/>
        </authorList>
    </citation>
    <scope>NUCLEOTIDE SEQUENCE [LARGE SCALE GENOMIC DNA]</scope>
    <source>
        <strain evidence="3 4">VK10A</strain>
    </source>
</reference>
<evidence type="ECO:0000256" key="2">
    <source>
        <dbReference type="SAM" id="Phobius"/>
    </source>
</evidence>
<dbReference type="Pfam" id="PF03596">
    <property type="entry name" value="Cad"/>
    <property type="match status" value="2"/>
</dbReference>
<feature type="transmembrane region" description="Helical" evidence="2">
    <location>
        <begin position="295"/>
        <end position="318"/>
    </location>
</feature>
<accession>A0ABD3FN29</accession>
<keyword evidence="4" id="KW-1185">Reference proteome</keyword>
<dbReference type="AlphaFoldDB" id="A0ABD3FN29"/>